<dbReference type="InterPro" id="IPR052616">
    <property type="entry name" value="SYO1-like"/>
</dbReference>
<reference evidence="5" key="2">
    <citation type="submission" date="2013-04" db="EMBL/GenBank/DDBJ databases">
        <title>Genomic mechanisms accounting for the adaptation to parasitism in nematode-trapping fungi.</title>
        <authorList>
            <person name="Ahren D.G."/>
        </authorList>
    </citation>
    <scope>NUCLEOTIDE SEQUENCE [LARGE SCALE GENOMIC DNA]</scope>
    <source>
        <strain evidence="5">CBS 200.50</strain>
    </source>
</reference>
<feature type="region of interest" description="Disordered" evidence="2">
    <location>
        <begin position="338"/>
        <end position="394"/>
    </location>
</feature>
<dbReference type="eggNOG" id="ENOG502RYAI">
    <property type="taxonomic scope" value="Eukaryota"/>
</dbReference>
<dbReference type="GO" id="GO:0042273">
    <property type="term" value="P:ribosomal large subunit biogenesis"/>
    <property type="evidence" value="ECO:0007669"/>
    <property type="project" value="TreeGrafter"/>
</dbReference>
<evidence type="ECO:0000259" key="3">
    <source>
        <dbReference type="Pfam" id="PF25567"/>
    </source>
</evidence>
<dbReference type="GO" id="GO:0051082">
    <property type="term" value="F:unfolded protein binding"/>
    <property type="evidence" value="ECO:0007669"/>
    <property type="project" value="TreeGrafter"/>
</dbReference>
<dbReference type="SUPFAM" id="SSF48371">
    <property type="entry name" value="ARM repeat"/>
    <property type="match status" value="1"/>
</dbReference>
<sequence>MVDPTATKKRKKQSEPRAGKKSSANAFFLWSNPQSHPSTNSAENEILRDQKITPIIAGIQSQSPAERVQHLNAASSIVEDPLCRKLLLREHVVRVVMEHSLLDGAQEVVTAGWGFLNKLVSYEGYDVAVHLYRKGILDLVGGIIDNIETTIAKLAGDSRAIPEAAQTLLWDCAYNVVSLLTGLNETTQDVLEEISNQKFLSFASKLLGLNGDIYEKVQTAAAVFLDRVTDRNESAYAVLSQDAGLINQLQTCYTAKTGISLLQVTASCSTLHNLITQSNASNDEFSDEYHIADAALTKPLTAVISTVLSKQAPSQEDQKALFVSLETLEDIADQAVETFGQHTPSGANGLNGKVDEMEEDENEGDDEEDAMEEDELEPEEEGAEEEEEDVSDEEFPDELAADLEMVTGDEGTSARASKKKPLSSPELEYLVANTVPTILPIATSSPSSEPQRRLKLAAITLLSSVAGACAALTSTSGKSKFTLTIALLDAYLPMTHTLWDNLVTPILLSNSADITLAEKITNLSVHITAFTQSVSVANNQHKSFLALYNATESIPLKVLCIKVLSNLARCQGTDRVNINKEIGTFLISTVNRLPYLGDTVNPQELPAPEVIIECLDCIFDVYADQDFDYDQEVFVNLGFLKYLKSFVGRVRVMAKKIDKRKQLELRDSADAALLNLNAFIKYKTEERED</sequence>
<dbReference type="OrthoDB" id="288703at2759"/>
<organism evidence="4 5">
    <name type="scientific">Dactylellina haptotyla (strain CBS 200.50)</name>
    <name type="common">Nematode-trapping fungus</name>
    <name type="synonym">Monacrosporium haptotylum</name>
    <dbReference type="NCBI Taxonomy" id="1284197"/>
    <lineage>
        <taxon>Eukaryota</taxon>
        <taxon>Fungi</taxon>
        <taxon>Dikarya</taxon>
        <taxon>Ascomycota</taxon>
        <taxon>Pezizomycotina</taxon>
        <taxon>Orbiliomycetes</taxon>
        <taxon>Orbiliales</taxon>
        <taxon>Orbiliaceae</taxon>
        <taxon>Dactylellina</taxon>
    </lineage>
</organism>
<dbReference type="Proteomes" id="UP000015100">
    <property type="component" value="Unassembled WGS sequence"/>
</dbReference>
<dbReference type="CDD" id="cd13394">
    <property type="entry name" value="Syo1_like"/>
    <property type="match status" value="1"/>
</dbReference>
<name>S8A5H5_DACHA</name>
<proteinExistence type="inferred from homology"/>
<feature type="region of interest" description="Disordered" evidence="2">
    <location>
        <begin position="1"/>
        <end position="42"/>
    </location>
</feature>
<protein>
    <recommendedName>
        <fullName evidence="3">SYO1-like TPR repeats domain-containing protein</fullName>
    </recommendedName>
</protein>
<dbReference type="OMA" id="ADMDMVT"/>
<feature type="compositionally biased region" description="Polar residues" evidence="2">
    <location>
        <begin position="31"/>
        <end position="42"/>
    </location>
</feature>
<dbReference type="PANTHER" id="PTHR13347">
    <property type="entry name" value="HEAT REPEAT-CONTAINING PROTEIN 3"/>
    <property type="match status" value="1"/>
</dbReference>
<dbReference type="STRING" id="1284197.S8A5H5"/>
<feature type="domain" description="SYO1-like TPR repeats" evidence="3">
    <location>
        <begin position="496"/>
        <end position="686"/>
    </location>
</feature>
<dbReference type="InterPro" id="IPR057990">
    <property type="entry name" value="TPR_SYO1"/>
</dbReference>
<feature type="compositionally biased region" description="Acidic residues" evidence="2">
    <location>
        <begin position="356"/>
        <end position="394"/>
    </location>
</feature>
<dbReference type="HOGENOM" id="CLU_016860_0_0_1"/>
<dbReference type="PANTHER" id="PTHR13347:SF1">
    <property type="entry name" value="HEAT REPEAT-CONTAINING PROTEIN 3"/>
    <property type="match status" value="1"/>
</dbReference>
<comment type="similarity">
    <text evidence="1">Belongs to the nuclear import and ribosome assembly adapter family.</text>
</comment>
<evidence type="ECO:0000313" key="4">
    <source>
        <dbReference type="EMBL" id="EPS38059.1"/>
    </source>
</evidence>
<comment type="caution">
    <text evidence="4">The sequence shown here is derived from an EMBL/GenBank/DDBJ whole genome shotgun (WGS) entry which is preliminary data.</text>
</comment>
<gene>
    <name evidence="4" type="ORF">H072_8206</name>
</gene>
<dbReference type="Pfam" id="PF25567">
    <property type="entry name" value="TPR_SYO1"/>
    <property type="match status" value="1"/>
</dbReference>
<accession>S8A5H5</accession>
<evidence type="ECO:0000313" key="5">
    <source>
        <dbReference type="Proteomes" id="UP000015100"/>
    </source>
</evidence>
<dbReference type="InterPro" id="IPR011989">
    <property type="entry name" value="ARM-like"/>
</dbReference>
<evidence type="ECO:0000256" key="1">
    <source>
        <dbReference type="ARBA" id="ARBA00049983"/>
    </source>
</evidence>
<dbReference type="InterPro" id="IPR016024">
    <property type="entry name" value="ARM-type_fold"/>
</dbReference>
<keyword evidence="5" id="KW-1185">Reference proteome</keyword>
<dbReference type="AlphaFoldDB" id="S8A5H5"/>
<evidence type="ECO:0000256" key="2">
    <source>
        <dbReference type="SAM" id="MobiDB-lite"/>
    </source>
</evidence>
<dbReference type="EMBL" id="AQGS01000582">
    <property type="protein sequence ID" value="EPS38059.1"/>
    <property type="molecule type" value="Genomic_DNA"/>
</dbReference>
<dbReference type="GO" id="GO:0006606">
    <property type="term" value="P:protein import into nucleus"/>
    <property type="evidence" value="ECO:0007669"/>
    <property type="project" value="TreeGrafter"/>
</dbReference>
<reference evidence="4 5" key="1">
    <citation type="journal article" date="2013" name="PLoS Genet.">
        <title>Genomic mechanisms accounting for the adaptation to parasitism in nematode-trapping fungi.</title>
        <authorList>
            <person name="Meerupati T."/>
            <person name="Andersson K.M."/>
            <person name="Friman E."/>
            <person name="Kumar D."/>
            <person name="Tunlid A."/>
            <person name="Ahren D."/>
        </authorList>
    </citation>
    <scope>NUCLEOTIDE SEQUENCE [LARGE SCALE GENOMIC DNA]</scope>
    <source>
        <strain evidence="4 5">CBS 200.50</strain>
    </source>
</reference>
<dbReference type="Gene3D" id="1.25.10.10">
    <property type="entry name" value="Leucine-rich Repeat Variant"/>
    <property type="match status" value="1"/>
</dbReference>